<dbReference type="InterPro" id="IPR007210">
    <property type="entry name" value="ABC_Gly_betaine_transp_sub-bd"/>
</dbReference>
<evidence type="ECO:0000313" key="4">
    <source>
        <dbReference type="Proteomes" id="UP000237381"/>
    </source>
</evidence>
<feature type="chain" id="PRO_5015777606" evidence="1">
    <location>
        <begin position="27"/>
        <end position="349"/>
    </location>
</feature>
<name>A0A2S4MC08_9BURK</name>
<proteinExistence type="predicted"/>
<dbReference type="OrthoDB" id="9787902at2"/>
<comment type="caution">
    <text evidence="3">The sequence shown here is derived from an EMBL/GenBank/DDBJ whole genome shotgun (WGS) entry which is preliminary data.</text>
</comment>
<sequence length="349" mass="38031">MKRITQAGVRLAAALALTCAATSSFAAGNAAPGWCQAGKTVKLAQITWESGALMTEMVRTVLEKGYGCKTEVVPGATAATETALTNNDLQVWAEHWTGRSPIIARGLKDGNVKLIGELIPGGDKEGWYVPDYVINGDPKRGIKPLAPQLRSIAQLPQYKDLFSDDEEPGKGRFYNCPAGWDCERFNNRLLSAYKLGDDYTNFRPGTGGALDAAIASAYERGKPILFYYWQPAGLMAKYHFVQLAGAPYSDACWNTIADPKGTPCASAFKVSHLKIAVSTPFFDAEPAAVSFFEKVSLPLPLDEQLVQQMHDKKLDASTVAHSFFEQHPEIWKQWVTPDVAARVQAGLKS</sequence>
<dbReference type="AlphaFoldDB" id="A0A2S4MC08"/>
<feature type="signal peptide" evidence="1">
    <location>
        <begin position="1"/>
        <end position="26"/>
    </location>
</feature>
<dbReference type="EMBL" id="PQGA01000005">
    <property type="protein sequence ID" value="POR52278.1"/>
    <property type="molecule type" value="Genomic_DNA"/>
</dbReference>
<evidence type="ECO:0000259" key="2">
    <source>
        <dbReference type="Pfam" id="PF04069"/>
    </source>
</evidence>
<dbReference type="Proteomes" id="UP000237381">
    <property type="component" value="Unassembled WGS sequence"/>
</dbReference>
<gene>
    <name evidence="3" type="ORF">B0G62_105246</name>
</gene>
<keyword evidence="4" id="KW-1185">Reference proteome</keyword>
<dbReference type="GO" id="GO:0022857">
    <property type="term" value="F:transmembrane transporter activity"/>
    <property type="evidence" value="ECO:0007669"/>
    <property type="project" value="InterPro"/>
</dbReference>
<dbReference type="Pfam" id="PF04069">
    <property type="entry name" value="OpuAC"/>
    <property type="match status" value="1"/>
</dbReference>
<evidence type="ECO:0000313" key="3">
    <source>
        <dbReference type="EMBL" id="POR52278.1"/>
    </source>
</evidence>
<reference evidence="3 4" key="1">
    <citation type="submission" date="2018-01" db="EMBL/GenBank/DDBJ databases">
        <title>Genomic Encyclopedia of Type Strains, Phase III (KMG-III): the genomes of soil and plant-associated and newly described type strains.</title>
        <authorList>
            <person name="Whitman W."/>
        </authorList>
    </citation>
    <scope>NUCLEOTIDE SEQUENCE [LARGE SCALE GENOMIC DNA]</scope>
    <source>
        <strain evidence="3 4">JCM 18070</strain>
    </source>
</reference>
<feature type="domain" description="ABC-type glycine betaine transport system substrate-binding" evidence="2">
    <location>
        <begin position="39"/>
        <end position="325"/>
    </location>
</feature>
<dbReference type="Gene3D" id="3.40.190.10">
    <property type="entry name" value="Periplasmic binding protein-like II"/>
    <property type="match status" value="1"/>
</dbReference>
<evidence type="ECO:0000256" key="1">
    <source>
        <dbReference type="SAM" id="SignalP"/>
    </source>
</evidence>
<dbReference type="GO" id="GO:0043190">
    <property type="term" value="C:ATP-binding cassette (ABC) transporter complex"/>
    <property type="evidence" value="ECO:0007669"/>
    <property type="project" value="InterPro"/>
</dbReference>
<dbReference type="Gene3D" id="3.40.190.100">
    <property type="entry name" value="Glycine betaine-binding periplasmic protein, domain 2"/>
    <property type="match status" value="1"/>
</dbReference>
<dbReference type="RefSeq" id="WP_103704645.1">
    <property type="nucleotide sequence ID" value="NZ_PQGA01000005.1"/>
</dbReference>
<dbReference type="SUPFAM" id="SSF53850">
    <property type="entry name" value="Periplasmic binding protein-like II"/>
    <property type="match status" value="1"/>
</dbReference>
<accession>A0A2S4MC08</accession>
<protein>
    <submittedName>
        <fullName evidence="3">Glycine betaine/proline transport system substrate-binding protein</fullName>
    </submittedName>
</protein>
<organism evidence="3 4">
    <name type="scientific">Paraburkholderia eburnea</name>
    <dbReference type="NCBI Taxonomy" id="1189126"/>
    <lineage>
        <taxon>Bacteria</taxon>
        <taxon>Pseudomonadati</taxon>
        <taxon>Pseudomonadota</taxon>
        <taxon>Betaproteobacteria</taxon>
        <taxon>Burkholderiales</taxon>
        <taxon>Burkholderiaceae</taxon>
        <taxon>Paraburkholderia</taxon>
    </lineage>
</organism>
<dbReference type="CDD" id="cd13641">
    <property type="entry name" value="PBP2_HisX_like"/>
    <property type="match status" value="1"/>
</dbReference>
<keyword evidence="1" id="KW-0732">Signal</keyword>